<dbReference type="Pfam" id="PF03033">
    <property type="entry name" value="Glyco_transf_28"/>
    <property type="match status" value="1"/>
</dbReference>
<reference evidence="13 14" key="1">
    <citation type="submission" date="2018-10" db="EMBL/GenBank/DDBJ databases">
        <title>Genomic Encyclopedia of Archaeal and Bacterial Type Strains, Phase II (KMG-II): from individual species to whole genera.</title>
        <authorList>
            <person name="Goeker M."/>
        </authorList>
    </citation>
    <scope>NUCLEOTIDE SEQUENCE [LARGE SCALE GENOMIC DNA]</scope>
    <source>
        <strain evidence="13 14">DSM 14954</strain>
    </source>
</reference>
<evidence type="ECO:0000256" key="4">
    <source>
        <dbReference type="ARBA" id="ARBA00022679"/>
    </source>
</evidence>
<evidence type="ECO:0000256" key="3">
    <source>
        <dbReference type="ARBA" id="ARBA00022676"/>
    </source>
</evidence>
<dbReference type="InterPro" id="IPR004276">
    <property type="entry name" value="GlycoTrans_28_N"/>
</dbReference>
<dbReference type="Gene3D" id="3.40.50.2000">
    <property type="entry name" value="Glycogen Phosphorylase B"/>
    <property type="match status" value="2"/>
</dbReference>
<gene>
    <name evidence="10" type="primary">murG</name>
    <name evidence="13" type="ORF">C8N24_6060</name>
</gene>
<comment type="catalytic activity">
    <reaction evidence="10">
        <text>di-trans,octa-cis-undecaprenyl diphospho-N-acetyl-alpha-D-muramoyl-L-alanyl-D-glutamyl-meso-2,6-diaminopimeloyl-D-alanyl-D-alanine + UDP-N-acetyl-alpha-D-glucosamine = di-trans,octa-cis-undecaprenyl diphospho-[N-acetyl-alpha-D-glucosaminyl-(1-&gt;4)]-N-acetyl-alpha-D-muramoyl-L-alanyl-D-glutamyl-meso-2,6-diaminopimeloyl-D-alanyl-D-alanine + UDP + H(+)</text>
        <dbReference type="Rhea" id="RHEA:31227"/>
        <dbReference type="ChEBI" id="CHEBI:15378"/>
        <dbReference type="ChEBI" id="CHEBI:57705"/>
        <dbReference type="ChEBI" id="CHEBI:58223"/>
        <dbReference type="ChEBI" id="CHEBI:61387"/>
        <dbReference type="ChEBI" id="CHEBI:61388"/>
        <dbReference type="EC" id="2.4.1.227"/>
    </reaction>
</comment>
<comment type="subcellular location">
    <subcellularLocation>
        <location evidence="10">Cell membrane</location>
        <topology evidence="10">Peripheral membrane protein</topology>
        <orientation evidence="10">Cytoplasmic side</orientation>
    </subcellularLocation>
</comment>
<dbReference type="GO" id="GO:0071555">
    <property type="term" value="P:cell wall organization"/>
    <property type="evidence" value="ECO:0007669"/>
    <property type="project" value="UniProtKB-KW"/>
</dbReference>
<dbReference type="HAMAP" id="MF_00033">
    <property type="entry name" value="MurG"/>
    <property type="match status" value="1"/>
</dbReference>
<evidence type="ECO:0000256" key="2">
    <source>
        <dbReference type="ARBA" id="ARBA00022618"/>
    </source>
</evidence>
<dbReference type="GO" id="GO:0005886">
    <property type="term" value="C:plasma membrane"/>
    <property type="evidence" value="ECO:0007669"/>
    <property type="project" value="UniProtKB-SubCell"/>
</dbReference>
<keyword evidence="3 10" id="KW-0328">Glycosyltransferase</keyword>
<evidence type="ECO:0000259" key="11">
    <source>
        <dbReference type="Pfam" id="PF03033"/>
    </source>
</evidence>
<evidence type="ECO:0000313" key="14">
    <source>
        <dbReference type="Proteomes" id="UP000278962"/>
    </source>
</evidence>
<comment type="pathway">
    <text evidence="10">Cell wall biogenesis; peptidoglycan biosynthesis.</text>
</comment>
<evidence type="ECO:0000256" key="6">
    <source>
        <dbReference type="ARBA" id="ARBA00022984"/>
    </source>
</evidence>
<evidence type="ECO:0000256" key="7">
    <source>
        <dbReference type="ARBA" id="ARBA00023136"/>
    </source>
</evidence>
<dbReference type="CDD" id="cd03785">
    <property type="entry name" value="GT28_MurG"/>
    <property type="match status" value="1"/>
</dbReference>
<feature type="binding site" evidence="10">
    <location>
        <position position="176"/>
    </location>
    <ligand>
        <name>UDP-N-acetyl-alpha-D-glucosamine</name>
        <dbReference type="ChEBI" id="CHEBI:57705"/>
    </ligand>
</feature>
<dbReference type="GO" id="GO:0009252">
    <property type="term" value="P:peptidoglycan biosynthetic process"/>
    <property type="evidence" value="ECO:0007669"/>
    <property type="project" value="UniProtKB-UniRule"/>
</dbReference>
<dbReference type="GO" id="GO:0008360">
    <property type="term" value="P:regulation of cell shape"/>
    <property type="evidence" value="ECO:0007669"/>
    <property type="project" value="UniProtKB-KW"/>
</dbReference>
<protein>
    <recommendedName>
        <fullName evidence="10">UDP-N-acetylglucosamine--N-acetylmuramyl-(pentapeptide) pyrophosphoryl-undecaprenol N-acetylglucosamine transferase</fullName>
        <ecNumber evidence="10">2.4.1.227</ecNumber>
    </recommendedName>
    <alternativeName>
        <fullName evidence="10">Undecaprenyl-PP-MurNAc-pentapeptide-UDPGlcNAc GlcNAc transferase</fullName>
    </alternativeName>
</protein>
<dbReference type="UniPathway" id="UPA00219"/>
<keyword evidence="8 10" id="KW-0131">Cell cycle</keyword>
<dbReference type="InterPro" id="IPR007235">
    <property type="entry name" value="Glyco_trans_28_C"/>
</dbReference>
<dbReference type="PANTHER" id="PTHR21015">
    <property type="entry name" value="UDP-N-ACETYLGLUCOSAMINE--N-ACETYLMURAMYL-(PENTAPEPTIDE) PYROPHOSPHORYL-UNDECAPRENOL N-ACETYLGLUCOSAMINE TRANSFERASE 1"/>
    <property type="match status" value="1"/>
</dbReference>
<evidence type="ECO:0000256" key="9">
    <source>
        <dbReference type="ARBA" id="ARBA00023316"/>
    </source>
</evidence>
<dbReference type="GO" id="GO:0005975">
    <property type="term" value="P:carbohydrate metabolic process"/>
    <property type="evidence" value="ECO:0007669"/>
    <property type="project" value="InterPro"/>
</dbReference>
<dbReference type="EC" id="2.4.1.227" evidence="10"/>
<feature type="binding site" evidence="10">
    <location>
        <position position="266"/>
    </location>
    <ligand>
        <name>UDP-N-acetyl-alpha-D-glucosamine</name>
        <dbReference type="ChEBI" id="CHEBI:57705"/>
    </ligand>
</feature>
<sequence length="335" mass="34639">MVPAIAVADALRAEGAQVTFVGGERAEAELVPKAGYELDTINVEGISRSNPLKAARAVGKAVGALGAARKILKARQADAVLGGGGYVAGPVGLAATRAKIPLVLSEADSHLGLTNRLLAKRAVKLCLAFPLEGHEDPTRVHVTGRPVPAVYADRARARAQLGIGPEETAVLIFGGSLGARSINHAAVEAFKDAPYRVIHVAGTRDFPDLSAPGEHYVLLDYLTPFGIALAAADAAVARSGGSVFELAQYGLPAVLIPYPHATGDHQTTNARWMADAGAARVLPDNEVTAERLRSETDAVLAAREDMAAASLALARPNAAADIAREVLDAAARGRG</sequence>
<keyword evidence="5 10" id="KW-0133">Cell shape</keyword>
<dbReference type="Proteomes" id="UP000278962">
    <property type="component" value="Unassembled WGS sequence"/>
</dbReference>
<accession>A0A660L484</accession>
<dbReference type="SUPFAM" id="SSF53756">
    <property type="entry name" value="UDP-Glycosyltransferase/glycogen phosphorylase"/>
    <property type="match status" value="1"/>
</dbReference>
<keyword evidence="9 10" id="KW-0961">Cell wall biogenesis/degradation</keyword>
<name>A0A660L484_9ACTN</name>
<comment type="caution">
    <text evidence="10">Lacks conserved residue(s) required for the propagation of feature annotation.</text>
</comment>
<comment type="caution">
    <text evidence="13">The sequence shown here is derived from an EMBL/GenBank/DDBJ whole genome shotgun (WGS) entry which is preliminary data.</text>
</comment>
<evidence type="ECO:0000256" key="10">
    <source>
        <dbReference type="HAMAP-Rule" id="MF_00033"/>
    </source>
</evidence>
<evidence type="ECO:0000259" key="12">
    <source>
        <dbReference type="Pfam" id="PF04101"/>
    </source>
</evidence>
<feature type="domain" description="Glycosyl transferase family 28 C-terminal" evidence="12">
    <location>
        <begin position="170"/>
        <end position="321"/>
    </location>
</feature>
<comment type="similarity">
    <text evidence="10">Belongs to the glycosyltransferase 28 family. MurG subfamily.</text>
</comment>
<keyword evidence="6 10" id="KW-0573">Peptidoglycan synthesis</keyword>
<feature type="domain" description="Glycosyltransferase family 28 N-terminal" evidence="11">
    <location>
        <begin position="2"/>
        <end position="124"/>
    </location>
</feature>
<keyword evidence="7 10" id="KW-0472">Membrane</keyword>
<evidence type="ECO:0000256" key="1">
    <source>
        <dbReference type="ARBA" id="ARBA00022475"/>
    </source>
</evidence>
<evidence type="ECO:0000256" key="5">
    <source>
        <dbReference type="ARBA" id="ARBA00022960"/>
    </source>
</evidence>
<proteinExistence type="inferred from homology"/>
<keyword evidence="14" id="KW-1185">Reference proteome</keyword>
<organism evidence="13 14">
    <name type="scientific">Solirubrobacter pauli</name>
    <dbReference type="NCBI Taxonomy" id="166793"/>
    <lineage>
        <taxon>Bacteria</taxon>
        <taxon>Bacillati</taxon>
        <taxon>Actinomycetota</taxon>
        <taxon>Thermoleophilia</taxon>
        <taxon>Solirubrobacterales</taxon>
        <taxon>Solirubrobacteraceae</taxon>
        <taxon>Solirubrobacter</taxon>
    </lineage>
</organism>
<evidence type="ECO:0000256" key="8">
    <source>
        <dbReference type="ARBA" id="ARBA00023306"/>
    </source>
</evidence>
<comment type="function">
    <text evidence="10">Cell wall formation. Catalyzes the transfer of a GlcNAc subunit on undecaprenyl-pyrophosphoryl-MurNAc-pentapeptide (lipid intermediate I) to form undecaprenyl-pyrophosphoryl-MurNAc-(pentapeptide)GlcNAc (lipid intermediate II).</text>
</comment>
<keyword evidence="4 10" id="KW-0808">Transferase</keyword>
<dbReference type="GO" id="GO:0051301">
    <property type="term" value="P:cell division"/>
    <property type="evidence" value="ECO:0007669"/>
    <property type="project" value="UniProtKB-KW"/>
</dbReference>
<dbReference type="AlphaFoldDB" id="A0A660L484"/>
<evidence type="ECO:0000313" key="13">
    <source>
        <dbReference type="EMBL" id="RKQ88024.1"/>
    </source>
</evidence>
<dbReference type="InterPro" id="IPR006009">
    <property type="entry name" value="GlcNAc_MurG"/>
</dbReference>
<dbReference type="Pfam" id="PF04101">
    <property type="entry name" value="Glyco_tran_28_C"/>
    <property type="match status" value="1"/>
</dbReference>
<keyword evidence="2 10" id="KW-0132">Cell division</keyword>
<keyword evidence="1 10" id="KW-1003">Cell membrane</keyword>
<dbReference type="EMBL" id="RBIL01000002">
    <property type="protein sequence ID" value="RKQ88024.1"/>
    <property type="molecule type" value="Genomic_DNA"/>
</dbReference>
<dbReference type="PANTHER" id="PTHR21015:SF22">
    <property type="entry name" value="GLYCOSYLTRANSFERASE"/>
    <property type="match status" value="1"/>
</dbReference>
<dbReference type="GO" id="GO:0050511">
    <property type="term" value="F:undecaprenyldiphospho-muramoylpentapeptide beta-N-acetylglucosaminyltransferase activity"/>
    <property type="evidence" value="ECO:0007669"/>
    <property type="project" value="UniProtKB-UniRule"/>
</dbReference>